<proteinExistence type="predicted"/>
<comment type="caution">
    <text evidence="2">The sequence shown here is derived from an EMBL/GenBank/DDBJ whole genome shotgun (WGS) entry which is preliminary data.</text>
</comment>
<feature type="region of interest" description="Disordered" evidence="1">
    <location>
        <begin position="29"/>
        <end position="48"/>
    </location>
</feature>
<dbReference type="PATRIC" id="fig|1160705.3.peg.4274"/>
<dbReference type="EMBL" id="AMLP01000129">
    <property type="protein sequence ID" value="ELS54703.1"/>
    <property type="molecule type" value="Genomic_DNA"/>
</dbReference>
<evidence type="ECO:0000256" key="1">
    <source>
        <dbReference type="SAM" id="MobiDB-lite"/>
    </source>
</evidence>
<dbReference type="Proteomes" id="UP000011205">
    <property type="component" value="Unassembled WGS sequence"/>
</dbReference>
<dbReference type="AlphaFoldDB" id="L8PF58"/>
<gene>
    <name evidence="2" type="ORF">STVIR_4321</name>
</gene>
<name>L8PF58_STRVR</name>
<accession>L8PF58</accession>
<evidence type="ECO:0000313" key="3">
    <source>
        <dbReference type="Proteomes" id="UP000011205"/>
    </source>
</evidence>
<feature type="region of interest" description="Disordered" evidence="1">
    <location>
        <begin position="56"/>
        <end position="98"/>
    </location>
</feature>
<sequence>MLLGSAGLSGSRVRLRVRCLISTRLQRRTGLAGPGRCCPSPGQGRTAPLRCRLSADRAPVPGEGRSPDHVPPDPIPYRHAPRAGTVTMSGAAGARPSR</sequence>
<reference evidence="2 3" key="1">
    <citation type="journal article" date="2013" name="Genome Announc.">
        <title>Draft Genome Sequence of Streptomyces viridochromogenes Strain Tu57, Producer of Avilamycin.</title>
        <authorList>
            <person name="Gruning B.A."/>
            <person name="Erxleben A."/>
            <person name="Hahnlein A."/>
            <person name="Gunther S."/>
        </authorList>
    </citation>
    <scope>NUCLEOTIDE SEQUENCE [LARGE SCALE GENOMIC DNA]</scope>
    <source>
        <strain evidence="2 3">Tue57</strain>
    </source>
</reference>
<evidence type="ECO:0000313" key="2">
    <source>
        <dbReference type="EMBL" id="ELS54703.1"/>
    </source>
</evidence>
<protein>
    <submittedName>
        <fullName evidence="2">Uncharacterized protein</fullName>
    </submittedName>
</protein>
<organism evidence="2 3">
    <name type="scientific">Streptomyces viridochromogenes Tue57</name>
    <dbReference type="NCBI Taxonomy" id="1160705"/>
    <lineage>
        <taxon>Bacteria</taxon>
        <taxon>Bacillati</taxon>
        <taxon>Actinomycetota</taxon>
        <taxon>Actinomycetes</taxon>
        <taxon>Kitasatosporales</taxon>
        <taxon>Streptomycetaceae</taxon>
        <taxon>Streptomyces</taxon>
    </lineage>
</organism>